<dbReference type="InterPro" id="IPR000182">
    <property type="entry name" value="GNAT_dom"/>
</dbReference>
<dbReference type="OrthoDB" id="9799681at2"/>
<dbReference type="Proteomes" id="UP000310541">
    <property type="component" value="Unassembled WGS sequence"/>
</dbReference>
<dbReference type="Gene3D" id="3.40.630.30">
    <property type="match status" value="1"/>
</dbReference>
<sequence length="166" mass="19394">MNSNFSIEEYSEEYQEQVSKLIIHIQQDEYNIQITKEAQPDLLKIPSFYQVGKGNFWLAKLGGKVIGTISLLDIDNNQVALRKMFVDRSYRGPEFQVAKMLLNKAIDWANDKSLQAIYLGTTPQFRAAHRFYEKNGFIELEREELPSNFPIMKVDKKFYKFTLKKA</sequence>
<dbReference type="RefSeq" id="WP_136947393.1">
    <property type="nucleotide sequence ID" value="NZ_SWFM01000003.1"/>
</dbReference>
<dbReference type="PANTHER" id="PTHR13947">
    <property type="entry name" value="GNAT FAMILY N-ACETYLTRANSFERASE"/>
    <property type="match status" value="1"/>
</dbReference>
<name>A0A4U1MHL3_9BACL</name>
<dbReference type="AlphaFoldDB" id="A0A4U1MHL3"/>
<dbReference type="PANTHER" id="PTHR13947:SF37">
    <property type="entry name" value="LD18367P"/>
    <property type="match status" value="1"/>
</dbReference>
<keyword evidence="1 3" id="KW-0808">Transferase</keyword>
<comment type="caution">
    <text evidence="3">The sequence shown here is derived from an EMBL/GenBank/DDBJ whole genome shotgun (WGS) entry which is preliminary data.</text>
</comment>
<feature type="domain" description="N-acetyltransferase" evidence="2">
    <location>
        <begin position="5"/>
        <end position="160"/>
    </location>
</feature>
<dbReference type="GO" id="GO:0008080">
    <property type="term" value="F:N-acetyltransferase activity"/>
    <property type="evidence" value="ECO:0007669"/>
    <property type="project" value="InterPro"/>
</dbReference>
<dbReference type="EMBL" id="SWFM01000003">
    <property type="protein sequence ID" value="TKD69975.1"/>
    <property type="molecule type" value="Genomic_DNA"/>
</dbReference>
<protein>
    <submittedName>
        <fullName evidence="3">GNAT family N-acetyltransferase</fullName>
    </submittedName>
</protein>
<evidence type="ECO:0000313" key="3">
    <source>
        <dbReference type="EMBL" id="TKD69975.1"/>
    </source>
</evidence>
<reference evidence="3 4" key="1">
    <citation type="submission" date="2019-04" db="EMBL/GenBank/DDBJ databases">
        <title>Genome sequence of Bacillus hwajinpoensis strain Y2.</title>
        <authorList>
            <person name="Fair J.L."/>
            <person name="Maclea K.S."/>
        </authorList>
    </citation>
    <scope>NUCLEOTIDE SEQUENCE [LARGE SCALE GENOMIC DNA]</scope>
    <source>
        <strain evidence="3 4">Y2</strain>
    </source>
</reference>
<dbReference type="CDD" id="cd04301">
    <property type="entry name" value="NAT_SF"/>
    <property type="match status" value="1"/>
</dbReference>
<dbReference type="SUPFAM" id="SSF55729">
    <property type="entry name" value="Acyl-CoA N-acyltransferases (Nat)"/>
    <property type="match status" value="1"/>
</dbReference>
<dbReference type="Pfam" id="PF00583">
    <property type="entry name" value="Acetyltransf_1"/>
    <property type="match status" value="1"/>
</dbReference>
<dbReference type="PROSITE" id="PS51186">
    <property type="entry name" value="GNAT"/>
    <property type="match status" value="1"/>
</dbReference>
<dbReference type="InterPro" id="IPR050769">
    <property type="entry name" value="NAT_camello-type"/>
</dbReference>
<evidence type="ECO:0000313" key="4">
    <source>
        <dbReference type="Proteomes" id="UP000310541"/>
    </source>
</evidence>
<proteinExistence type="predicted"/>
<accession>A0A4U1MHL3</accession>
<dbReference type="InterPro" id="IPR016181">
    <property type="entry name" value="Acyl_CoA_acyltransferase"/>
</dbReference>
<evidence type="ECO:0000256" key="1">
    <source>
        <dbReference type="ARBA" id="ARBA00022679"/>
    </source>
</evidence>
<gene>
    <name evidence="3" type="ORF">FBF83_11970</name>
</gene>
<evidence type="ECO:0000259" key="2">
    <source>
        <dbReference type="PROSITE" id="PS51186"/>
    </source>
</evidence>
<organism evidence="3 4">
    <name type="scientific">Guptibacillus hwajinpoensis</name>
    <dbReference type="NCBI Taxonomy" id="208199"/>
    <lineage>
        <taxon>Bacteria</taxon>
        <taxon>Bacillati</taxon>
        <taxon>Bacillota</taxon>
        <taxon>Bacilli</taxon>
        <taxon>Bacillales</taxon>
        <taxon>Guptibacillaceae</taxon>
        <taxon>Guptibacillus</taxon>
    </lineage>
</organism>